<dbReference type="GO" id="GO:0000781">
    <property type="term" value="C:chromosome, telomeric region"/>
    <property type="evidence" value="ECO:0007669"/>
    <property type="project" value="UniProtKB-SubCell"/>
</dbReference>
<keyword evidence="7" id="KW-0779">Telomere</keyword>
<keyword evidence="10" id="KW-1185">Reference proteome</keyword>
<dbReference type="PANTHER" id="PTHR12066:SF0">
    <property type="entry name" value="TELOMERASE REVERSE TRANSCRIPTASE"/>
    <property type="match status" value="1"/>
</dbReference>
<keyword evidence="2 7" id="KW-0548">Nucleotidyltransferase</keyword>
<comment type="subcellular location">
    <subcellularLocation>
        <location evidence="7">Nucleus</location>
    </subcellularLocation>
    <subcellularLocation>
        <location evidence="7">Chromosome</location>
        <location evidence="7">Telomere</location>
    </subcellularLocation>
</comment>
<proteinExistence type="inferred from homology"/>
<evidence type="ECO:0000256" key="3">
    <source>
        <dbReference type="ARBA" id="ARBA00022723"/>
    </source>
</evidence>
<keyword evidence="1 7" id="KW-0808">Transferase</keyword>
<comment type="catalytic activity">
    <reaction evidence="6 7">
        <text>DNA(n) + a 2'-deoxyribonucleoside 5'-triphosphate = DNA(n+1) + diphosphate</text>
        <dbReference type="Rhea" id="RHEA:22508"/>
        <dbReference type="Rhea" id="RHEA-COMP:17339"/>
        <dbReference type="Rhea" id="RHEA-COMP:17340"/>
        <dbReference type="ChEBI" id="CHEBI:33019"/>
        <dbReference type="ChEBI" id="CHEBI:61560"/>
        <dbReference type="ChEBI" id="CHEBI:173112"/>
        <dbReference type="EC" id="2.7.7.49"/>
    </reaction>
</comment>
<dbReference type="InterPro" id="IPR003545">
    <property type="entry name" value="Telomerase_RT"/>
</dbReference>
<dbReference type="GO" id="GO:0070034">
    <property type="term" value="F:telomerase RNA binding"/>
    <property type="evidence" value="ECO:0007669"/>
    <property type="project" value="TreeGrafter"/>
</dbReference>
<comment type="function">
    <text evidence="7">Telomerase is a ribonucleoprotein enzyme essential for the replication of chromosome termini in most eukaryotes. It elongates telomeres. It is a reverse transcriptase that adds simple sequence repeats to chromosome ends by copying a template sequence within the RNA component of the enzyme.</text>
</comment>
<evidence type="ECO:0000313" key="10">
    <source>
        <dbReference type="Proteomes" id="UP001497623"/>
    </source>
</evidence>
<keyword evidence="4 7" id="KW-0460">Magnesium</keyword>
<feature type="domain" description="Telomerase ribonucleoprotein complex - RNA-binding" evidence="8">
    <location>
        <begin position="436"/>
        <end position="563"/>
    </location>
</feature>
<name>A0AAV2QZF3_MEGNR</name>
<evidence type="ECO:0000256" key="5">
    <source>
        <dbReference type="ARBA" id="ARBA00022918"/>
    </source>
</evidence>
<protein>
    <recommendedName>
        <fullName evidence="7">Telomerase reverse transcriptase</fullName>
        <ecNumber evidence="7">2.7.7.49</ecNumber>
    </recommendedName>
    <alternativeName>
        <fullName evidence="7">Telomerase catalytic subunit</fullName>
    </alternativeName>
</protein>
<dbReference type="GO" id="GO:0003720">
    <property type="term" value="F:telomerase activity"/>
    <property type="evidence" value="ECO:0007669"/>
    <property type="project" value="InterPro"/>
</dbReference>
<dbReference type="PANTHER" id="PTHR12066">
    <property type="entry name" value="TELOMERASE REVERSE TRANSCRIPTASE"/>
    <property type="match status" value="1"/>
</dbReference>
<dbReference type="SMART" id="SM00975">
    <property type="entry name" value="Telomerase_RBD"/>
    <property type="match status" value="1"/>
</dbReference>
<dbReference type="Gene3D" id="1.10.132.70">
    <property type="match status" value="1"/>
</dbReference>
<dbReference type="GO" id="GO:0007004">
    <property type="term" value="P:telomere maintenance via telomerase"/>
    <property type="evidence" value="ECO:0007669"/>
    <property type="project" value="TreeGrafter"/>
</dbReference>
<keyword evidence="7" id="KW-0158">Chromosome</keyword>
<dbReference type="GO" id="GO:0000333">
    <property type="term" value="C:telomerase catalytic core complex"/>
    <property type="evidence" value="ECO:0007669"/>
    <property type="project" value="TreeGrafter"/>
</dbReference>
<dbReference type="EMBL" id="CAXKWB010012649">
    <property type="protein sequence ID" value="CAL4105071.1"/>
    <property type="molecule type" value="Genomic_DNA"/>
</dbReference>
<dbReference type="GO" id="GO:0046872">
    <property type="term" value="F:metal ion binding"/>
    <property type="evidence" value="ECO:0007669"/>
    <property type="project" value="UniProtKB-KW"/>
</dbReference>
<evidence type="ECO:0000256" key="7">
    <source>
        <dbReference type="RuleBase" id="RU365061"/>
    </source>
</evidence>
<keyword evidence="7" id="KW-0539">Nucleus</keyword>
<dbReference type="Proteomes" id="UP001497623">
    <property type="component" value="Unassembled WGS sequence"/>
</dbReference>
<keyword evidence="3 7" id="KW-0479">Metal-binding</keyword>
<accession>A0AAV2QZF3</accession>
<evidence type="ECO:0000256" key="6">
    <source>
        <dbReference type="ARBA" id="ARBA00048173"/>
    </source>
</evidence>
<reference evidence="9 10" key="1">
    <citation type="submission" date="2024-05" db="EMBL/GenBank/DDBJ databases">
        <authorList>
            <person name="Wallberg A."/>
        </authorList>
    </citation>
    <scope>NUCLEOTIDE SEQUENCE [LARGE SCALE GENOMIC DNA]</scope>
</reference>
<dbReference type="InterPro" id="IPR021891">
    <property type="entry name" value="Telomerase_RBD"/>
</dbReference>
<comment type="caution">
    <text evidence="9">The sequence shown here is derived from an EMBL/GenBank/DDBJ whole genome shotgun (WGS) entry which is preliminary data.</text>
</comment>
<evidence type="ECO:0000256" key="2">
    <source>
        <dbReference type="ARBA" id="ARBA00022695"/>
    </source>
</evidence>
<organism evidence="9 10">
    <name type="scientific">Meganyctiphanes norvegica</name>
    <name type="common">Northern krill</name>
    <name type="synonym">Thysanopoda norvegica</name>
    <dbReference type="NCBI Taxonomy" id="48144"/>
    <lineage>
        <taxon>Eukaryota</taxon>
        <taxon>Metazoa</taxon>
        <taxon>Ecdysozoa</taxon>
        <taxon>Arthropoda</taxon>
        <taxon>Crustacea</taxon>
        <taxon>Multicrustacea</taxon>
        <taxon>Malacostraca</taxon>
        <taxon>Eumalacostraca</taxon>
        <taxon>Eucarida</taxon>
        <taxon>Euphausiacea</taxon>
        <taxon>Euphausiidae</taxon>
        <taxon>Meganyctiphanes</taxon>
    </lineage>
</organism>
<dbReference type="GO" id="GO:0042162">
    <property type="term" value="F:telomeric DNA binding"/>
    <property type="evidence" value="ECO:0007669"/>
    <property type="project" value="TreeGrafter"/>
</dbReference>
<comment type="similarity">
    <text evidence="7">Belongs to the reverse transcriptase family. Telomerase subfamily.</text>
</comment>
<sequence>MNLRRQLHTSYPYTEDMSSKRMRVSDPLTNNIRFEEFQSRDILASTKFSPERIGNQVKHVLEPTNTIPRRIVIRPLPDIPEQFLSPTWSTQISQPDSSPFNASDNIQTSPIQLSNISLFPNFMTPTDLNEAMLDNPDMMLMTRSDNCDTFSNISNKKKRKRKKMSFKEDNRLGYKEDLEIFFLWMLYNQNFWECVPESHILNKAVKVSSEKHIPLLVENILKSKTGVELAAVTSETLIGLPRFTELLSDLVSCWNRLSLSHLIEAHCAKPGRNKNAIYYAIDKCIFPIEQVELLMNYVPATEQIFCNINKITNEDEVGDRKSTISGISKTAAYLNLSKDLSSNVHDSQYLKHCKETLSDIYKTGTKDYGKTVNTSAKKILLFDKSRNEHFPKESIKENNISSMEKTLQDFEILSETIDLVMQDQNNAISVTPLDWNLVYCLIKSVMHQVIPIQLVGSKKNFRLLEKAVKILMLCGRNDKFYIGQLMRNIKISDFKWAANLHTFHHRTYVICKLWIWLLRNIVMAVLRSFFYITESSVTRKQLLYYRKREWQKKHDQALAHLVSNGALLNLSRDALRQLTQGVICQSDKGNKLKRPRLRFLPKVQGVRPIMPTRLCGMNTSTKKHAKILLSYLIEKRESGSIRVNASKGMHKVWQSYIRSFKNHTDKESLYFVRVVELM</sequence>
<gene>
    <name evidence="9" type="ORF">MNOR_LOCUS17984</name>
</gene>
<keyword evidence="5 7" id="KW-0695">RNA-directed DNA polymerase</keyword>
<evidence type="ECO:0000313" key="9">
    <source>
        <dbReference type="EMBL" id="CAL4105071.1"/>
    </source>
</evidence>
<dbReference type="AlphaFoldDB" id="A0AAV2QZF3"/>
<evidence type="ECO:0000256" key="4">
    <source>
        <dbReference type="ARBA" id="ARBA00022842"/>
    </source>
</evidence>
<dbReference type="EC" id="2.7.7.49" evidence="7"/>
<evidence type="ECO:0000256" key="1">
    <source>
        <dbReference type="ARBA" id="ARBA00022679"/>
    </source>
</evidence>
<dbReference type="Pfam" id="PF12009">
    <property type="entry name" value="Telomerase_RBD"/>
    <property type="match status" value="1"/>
</dbReference>
<evidence type="ECO:0000259" key="8">
    <source>
        <dbReference type="SMART" id="SM00975"/>
    </source>
</evidence>